<proteinExistence type="inferred from homology"/>
<dbReference type="InterPro" id="IPR050891">
    <property type="entry name" value="TatD-type_Hydrolase"/>
</dbReference>
<evidence type="ECO:0000313" key="8">
    <source>
        <dbReference type="EMBL" id="VVC29549.1"/>
    </source>
</evidence>
<dbReference type="CDD" id="cd01310">
    <property type="entry name" value="TatD_DNAse"/>
    <property type="match status" value="1"/>
</dbReference>
<dbReference type="Gene3D" id="3.20.20.140">
    <property type="entry name" value="Metal-dependent hydrolases"/>
    <property type="match status" value="1"/>
</dbReference>
<keyword evidence="4 8" id="KW-0378">Hydrolase</keyword>
<organism evidence="8 9">
    <name type="scientific">Cinara cedri</name>
    <dbReference type="NCBI Taxonomy" id="506608"/>
    <lineage>
        <taxon>Eukaryota</taxon>
        <taxon>Metazoa</taxon>
        <taxon>Ecdysozoa</taxon>
        <taxon>Arthropoda</taxon>
        <taxon>Hexapoda</taxon>
        <taxon>Insecta</taxon>
        <taxon>Pterygota</taxon>
        <taxon>Neoptera</taxon>
        <taxon>Paraneoptera</taxon>
        <taxon>Hemiptera</taxon>
        <taxon>Sternorrhyncha</taxon>
        <taxon>Aphidomorpha</taxon>
        <taxon>Aphidoidea</taxon>
        <taxon>Aphididae</taxon>
        <taxon>Lachninae</taxon>
        <taxon>Cinara</taxon>
    </lineage>
</organism>
<dbReference type="SUPFAM" id="SSF51556">
    <property type="entry name" value="Metallo-dependent hydrolases"/>
    <property type="match status" value="1"/>
</dbReference>
<evidence type="ECO:0000256" key="4">
    <source>
        <dbReference type="ARBA" id="ARBA00022801"/>
    </source>
</evidence>
<dbReference type="Pfam" id="PF01026">
    <property type="entry name" value="TatD_DNase"/>
    <property type="match status" value="1"/>
</dbReference>
<sequence length="307" mass="34232">MACHPNDAVKVNHPDPMKENYDNYLLIDAGSNMVNKKFSRDLESVLQRAKDSGVQKIIVPCTSLKTSKEALRLARIYPGALYSTAGIHPHEAKSWEDNYYDELKNIAKNPECVAIGICGLDYNKDFSTPDMQRKVFELQISLAIEMKKPIMVNQKGAHEDFLCIIKSHMPSLLPVILHSFTGSFEEASQYIDLGMYIGISGGLCKDSSGSGLKQLLSTRILTLDRILIQSDSPFMYPNARAANLTDTVKSSLTQRSLGFLQRYCTFHRNEPCSLPILVELLAAFINKKPEEVALATSYNALKIFGMS</sequence>
<evidence type="ECO:0000256" key="1">
    <source>
        <dbReference type="ARBA" id="ARBA00009275"/>
    </source>
</evidence>
<dbReference type="InterPro" id="IPR001130">
    <property type="entry name" value="TatD-like"/>
</dbReference>
<comment type="function">
    <text evidence="6">Deoxyribonuclease which catalyzes (in vitro) the decatenation of kinetoplast DNA, which are circular DNA catenated to each other, producing linear DNA molecules. Plays an important role in chromosomal segregation and cell cycle progression during eye development probably via its DNA decatenation activity.</text>
</comment>
<keyword evidence="9" id="KW-1185">Reference proteome</keyword>
<dbReference type="AlphaFoldDB" id="A0A5E4MDN5"/>
<protein>
    <recommendedName>
        <fullName evidence="5">Deoxyribonuclease TATDN1</fullName>
    </recommendedName>
</protein>
<dbReference type="PANTHER" id="PTHR10060:SF15">
    <property type="entry name" value="DEOXYRIBONUCLEASE TATDN1"/>
    <property type="match status" value="1"/>
</dbReference>
<name>A0A5E4MDN5_9HEMI</name>
<dbReference type="GO" id="GO:0005829">
    <property type="term" value="C:cytosol"/>
    <property type="evidence" value="ECO:0007669"/>
    <property type="project" value="TreeGrafter"/>
</dbReference>
<feature type="binding site" evidence="7">
    <location>
        <position position="231"/>
    </location>
    <ligand>
        <name>a divalent metal cation</name>
        <dbReference type="ChEBI" id="CHEBI:60240"/>
        <label>1</label>
    </ligand>
</feature>
<evidence type="ECO:0000256" key="3">
    <source>
        <dbReference type="ARBA" id="ARBA00022723"/>
    </source>
</evidence>
<evidence type="ECO:0000313" key="9">
    <source>
        <dbReference type="Proteomes" id="UP000325440"/>
    </source>
</evidence>
<comment type="similarity">
    <text evidence="1">Belongs to the metallo-dependent hydrolases superfamily. TatD-type hydrolase family.</text>
</comment>
<dbReference type="PANTHER" id="PTHR10060">
    <property type="entry name" value="TATD FAMILY DEOXYRIBONUCLEASE"/>
    <property type="match status" value="1"/>
</dbReference>
<accession>A0A5E4MDN5</accession>
<evidence type="ECO:0000256" key="6">
    <source>
        <dbReference type="ARBA" id="ARBA00045223"/>
    </source>
</evidence>
<dbReference type="GO" id="GO:0046872">
    <property type="term" value="F:metal ion binding"/>
    <property type="evidence" value="ECO:0007669"/>
    <property type="project" value="UniProtKB-KW"/>
</dbReference>
<evidence type="ECO:0000256" key="7">
    <source>
        <dbReference type="PIRSR" id="PIRSR005902-1"/>
    </source>
</evidence>
<dbReference type="InterPro" id="IPR032466">
    <property type="entry name" value="Metal_Hydrolase"/>
</dbReference>
<evidence type="ECO:0000256" key="2">
    <source>
        <dbReference type="ARBA" id="ARBA00022722"/>
    </source>
</evidence>
<dbReference type="EMBL" id="CABPRJ010000494">
    <property type="protein sequence ID" value="VVC29549.1"/>
    <property type="molecule type" value="Genomic_DNA"/>
</dbReference>
<keyword evidence="2" id="KW-0540">Nuclease</keyword>
<dbReference type="GO" id="GO:0008310">
    <property type="term" value="F:single-stranded DNA 3'-5' DNA exonuclease activity"/>
    <property type="evidence" value="ECO:0007669"/>
    <property type="project" value="TreeGrafter"/>
</dbReference>
<gene>
    <name evidence="8" type="ORF">CINCED_3A009311</name>
</gene>
<dbReference type="OrthoDB" id="413993at2759"/>
<dbReference type="Proteomes" id="UP000325440">
    <property type="component" value="Unassembled WGS sequence"/>
</dbReference>
<evidence type="ECO:0000256" key="5">
    <source>
        <dbReference type="ARBA" id="ARBA00039767"/>
    </source>
</evidence>
<dbReference type="PIRSF" id="PIRSF005902">
    <property type="entry name" value="DNase_TatD"/>
    <property type="match status" value="1"/>
</dbReference>
<feature type="binding site" evidence="7">
    <location>
        <position position="178"/>
    </location>
    <ligand>
        <name>a divalent metal cation</name>
        <dbReference type="ChEBI" id="CHEBI:60240"/>
        <label>2</label>
    </ligand>
</feature>
<reference evidence="8 9" key="1">
    <citation type="submission" date="2019-08" db="EMBL/GenBank/DDBJ databases">
        <authorList>
            <person name="Alioto T."/>
            <person name="Alioto T."/>
            <person name="Gomez Garrido J."/>
        </authorList>
    </citation>
    <scope>NUCLEOTIDE SEQUENCE [LARGE SCALE GENOMIC DNA]</scope>
</reference>
<keyword evidence="3 7" id="KW-0479">Metal-binding</keyword>